<sequence>MLSMLIDFLIDDDSRTSLVGVLALTLLLKHGHVLNAEQMERLAVEGAVSFFYWVQKGTERHQDNAVKLLHDGVTDETILRQFYEQLRVPTVERATAFVEELGQQVLDVDL</sequence>
<evidence type="ECO:0000313" key="1">
    <source>
        <dbReference type="EMBL" id="KAI9912937.1"/>
    </source>
</evidence>
<name>A0ACC0W2G5_9STRA</name>
<comment type="caution">
    <text evidence="1">The sequence shown here is derived from an EMBL/GenBank/DDBJ whole genome shotgun (WGS) entry which is preliminary data.</text>
</comment>
<gene>
    <name evidence="1" type="ORF">PsorP6_006419</name>
</gene>
<reference evidence="1 2" key="1">
    <citation type="journal article" date="2022" name="bioRxiv">
        <title>The genome of the oomycete Peronosclerospora sorghi, a cosmopolitan pathogen of maize and sorghum, is inflated with dispersed pseudogenes.</title>
        <authorList>
            <person name="Fletcher K."/>
            <person name="Martin F."/>
            <person name="Isakeit T."/>
            <person name="Cavanaugh K."/>
            <person name="Magill C."/>
            <person name="Michelmore R."/>
        </authorList>
    </citation>
    <scope>NUCLEOTIDE SEQUENCE [LARGE SCALE GENOMIC DNA]</scope>
    <source>
        <strain evidence="1">P6</strain>
    </source>
</reference>
<accession>A0ACC0W2G5</accession>
<protein>
    <submittedName>
        <fullName evidence="1">Uncharacterized protein</fullName>
    </submittedName>
</protein>
<keyword evidence="2" id="KW-1185">Reference proteome</keyword>
<evidence type="ECO:0000313" key="2">
    <source>
        <dbReference type="Proteomes" id="UP001163321"/>
    </source>
</evidence>
<proteinExistence type="predicted"/>
<dbReference type="Proteomes" id="UP001163321">
    <property type="component" value="Chromosome 4"/>
</dbReference>
<organism evidence="1 2">
    <name type="scientific">Peronosclerospora sorghi</name>
    <dbReference type="NCBI Taxonomy" id="230839"/>
    <lineage>
        <taxon>Eukaryota</taxon>
        <taxon>Sar</taxon>
        <taxon>Stramenopiles</taxon>
        <taxon>Oomycota</taxon>
        <taxon>Peronosporomycetes</taxon>
        <taxon>Peronosporales</taxon>
        <taxon>Peronosporaceae</taxon>
        <taxon>Peronosclerospora</taxon>
    </lineage>
</organism>
<dbReference type="EMBL" id="CM047583">
    <property type="protein sequence ID" value="KAI9912937.1"/>
    <property type="molecule type" value="Genomic_DNA"/>
</dbReference>